<dbReference type="RefSeq" id="WP_144296818.1">
    <property type="nucleotide sequence ID" value="NZ_JACSQR010000013.1"/>
</dbReference>
<feature type="domain" description="Helix-hairpin-helix DNA-binding motif class 1" evidence="1">
    <location>
        <begin position="79"/>
        <end position="98"/>
    </location>
</feature>
<dbReference type="Pfam" id="PF12836">
    <property type="entry name" value="HHH_3"/>
    <property type="match status" value="1"/>
</dbReference>
<dbReference type="PANTHER" id="PTHR21180">
    <property type="entry name" value="ENDONUCLEASE/EXONUCLEASE/PHOSPHATASE FAMILY DOMAIN-CONTAINING PROTEIN 1"/>
    <property type="match status" value="1"/>
</dbReference>
<keyword evidence="3" id="KW-1185">Reference proteome</keyword>
<accession>A0ABR8RIU8</accession>
<name>A0ABR8RIU8_9GAMM</name>
<gene>
    <name evidence="2" type="ORF">H9653_06445</name>
</gene>
<dbReference type="InterPro" id="IPR003583">
    <property type="entry name" value="Hlx-hairpin-Hlx_DNA-bd_motif"/>
</dbReference>
<dbReference type="Gene3D" id="1.10.150.320">
    <property type="entry name" value="Photosystem II 12 kDa extrinsic protein"/>
    <property type="match status" value="1"/>
</dbReference>
<organism evidence="2 3">
    <name type="scientific">Psychrobacter communis</name>
    <dbReference type="NCBI Taxonomy" id="2762238"/>
    <lineage>
        <taxon>Bacteria</taxon>
        <taxon>Pseudomonadati</taxon>
        <taxon>Pseudomonadota</taxon>
        <taxon>Gammaproteobacteria</taxon>
        <taxon>Moraxellales</taxon>
        <taxon>Moraxellaceae</taxon>
        <taxon>Psychrobacter</taxon>
    </lineage>
</organism>
<dbReference type="NCBIfam" id="TIGR00426">
    <property type="entry name" value="competence protein ComEA helix-hairpin-helix repeat region"/>
    <property type="match status" value="1"/>
</dbReference>
<sequence length="133" mass="14724">MNATNKSRFIKWKHANLFKNAAVFLVGVFSVITISFNPALAAPCFDNAKSAYHYLLTQETAQSQARTQTRININRATEAELVALNGIGSSKAQAIILYREMFGGFKTVDELTKVKGIGAKTVEKNRQRLSVQD</sequence>
<proteinExistence type="predicted"/>
<dbReference type="EMBL" id="JACSQR010000013">
    <property type="protein sequence ID" value="MBD7947653.1"/>
    <property type="molecule type" value="Genomic_DNA"/>
</dbReference>
<dbReference type="InterPro" id="IPR004509">
    <property type="entry name" value="Competence_ComEA_HhH"/>
</dbReference>
<evidence type="ECO:0000259" key="1">
    <source>
        <dbReference type="SMART" id="SM00278"/>
    </source>
</evidence>
<keyword evidence="2" id="KW-0238">DNA-binding</keyword>
<feature type="domain" description="Helix-hairpin-helix DNA-binding motif class 1" evidence="1">
    <location>
        <begin position="109"/>
        <end position="128"/>
    </location>
</feature>
<dbReference type="InterPro" id="IPR010994">
    <property type="entry name" value="RuvA_2-like"/>
</dbReference>
<dbReference type="SMART" id="SM00278">
    <property type="entry name" value="HhH1"/>
    <property type="match status" value="2"/>
</dbReference>
<dbReference type="Proteomes" id="UP000606724">
    <property type="component" value="Unassembled WGS sequence"/>
</dbReference>
<evidence type="ECO:0000313" key="3">
    <source>
        <dbReference type="Proteomes" id="UP000606724"/>
    </source>
</evidence>
<evidence type="ECO:0000313" key="2">
    <source>
        <dbReference type="EMBL" id="MBD7947653.1"/>
    </source>
</evidence>
<dbReference type="InterPro" id="IPR051675">
    <property type="entry name" value="Endo/Exo/Phosphatase_dom_1"/>
</dbReference>
<dbReference type="PANTHER" id="PTHR21180:SF32">
    <property type="entry name" value="ENDONUCLEASE_EXONUCLEASE_PHOSPHATASE FAMILY DOMAIN-CONTAINING PROTEIN 1"/>
    <property type="match status" value="1"/>
</dbReference>
<comment type="caution">
    <text evidence="2">The sequence shown here is derived from an EMBL/GenBank/DDBJ whole genome shotgun (WGS) entry which is preliminary data.</text>
</comment>
<reference evidence="2 3" key="1">
    <citation type="submission" date="2020-08" db="EMBL/GenBank/DDBJ databases">
        <title>A Genomic Blueprint of the Chicken Gut Microbiome.</title>
        <authorList>
            <person name="Gilroy R."/>
            <person name="Ravi A."/>
            <person name="Getino M."/>
            <person name="Pursley I."/>
            <person name="Horton D.L."/>
            <person name="Alikhan N.-F."/>
            <person name="Baker D."/>
            <person name="Gharbi K."/>
            <person name="Hall N."/>
            <person name="Watson M."/>
            <person name="Adriaenssens E.M."/>
            <person name="Foster-Nyarko E."/>
            <person name="Jarju S."/>
            <person name="Secka A."/>
            <person name="Antonio M."/>
            <person name="Oren A."/>
            <person name="Chaudhuri R."/>
            <person name="La Ragione R.M."/>
            <person name="Hildebrand F."/>
            <person name="Pallen M.J."/>
        </authorList>
    </citation>
    <scope>NUCLEOTIDE SEQUENCE [LARGE SCALE GENOMIC DNA]</scope>
    <source>
        <strain evidence="2 3">Sa4CVA2</strain>
    </source>
</reference>
<dbReference type="SUPFAM" id="SSF47781">
    <property type="entry name" value="RuvA domain 2-like"/>
    <property type="match status" value="1"/>
</dbReference>
<protein>
    <submittedName>
        <fullName evidence="2">ComEA family DNA-binding protein</fullName>
    </submittedName>
</protein>
<dbReference type="GO" id="GO:0003677">
    <property type="term" value="F:DNA binding"/>
    <property type="evidence" value="ECO:0007669"/>
    <property type="project" value="UniProtKB-KW"/>
</dbReference>